<dbReference type="Proteomes" id="UP000319026">
    <property type="component" value="Unassembled WGS sequence"/>
</dbReference>
<comment type="caution">
    <text evidence="2">The sequence shown here is derived from an EMBL/GenBank/DDBJ whole genome shotgun (WGS) entry which is preliminary data.</text>
</comment>
<organism evidence="2 4">
    <name type="scientific">Bacteroides fragilis</name>
    <dbReference type="NCBI Taxonomy" id="817"/>
    <lineage>
        <taxon>Bacteria</taxon>
        <taxon>Pseudomonadati</taxon>
        <taxon>Bacteroidota</taxon>
        <taxon>Bacteroidia</taxon>
        <taxon>Bacteroidales</taxon>
        <taxon>Bacteroidaceae</taxon>
        <taxon>Bacteroides</taxon>
    </lineage>
</organism>
<dbReference type="RefSeq" id="WP_146332768.1">
    <property type="nucleotide sequence ID" value="NZ_VOHT01000008.1"/>
</dbReference>
<name>A0AB38PMU4_BACFG</name>
<evidence type="ECO:0000313" key="4">
    <source>
        <dbReference type="Proteomes" id="UP000319026"/>
    </source>
</evidence>
<accession>A0AB38PMU4</accession>
<gene>
    <name evidence="2" type="ORF">FSA03_18345</name>
    <name evidence="1" type="ORF">FSA06_17325</name>
</gene>
<proteinExistence type="predicted"/>
<reference evidence="2 4" key="1">
    <citation type="submission" date="2019-07" db="EMBL/GenBank/DDBJ databases">
        <title>Genome Sequencing of Bacteroides fragilis.</title>
        <authorList>
            <person name="Pinto K.M."/>
            <person name="Ruoff K.L."/>
            <person name="Price C.E."/>
            <person name="Valls R.A."/>
            <person name="O'Toole G.A."/>
        </authorList>
    </citation>
    <scope>NUCLEOTIDE SEQUENCE [LARGE SCALE GENOMIC DNA]</scope>
    <source>
        <strain evidence="2 4">AD135F_3B</strain>
    </source>
</reference>
<sequence length="228" mass="26773">MNWIDTNTLISICTCAIGLTQFILWKHITKVKAYEVEKGKNLATKEDIREITKNIKSVESKFTILTNLHSGILSEERNAIIEFNEKYSLWIGSYMINWRLNSNNNSDINEFSRILEKNQELCYIALSKFKLFIEDKELNYLAQELILKAAQLEGLRNIIEEIVPLNILLNSNEAQEQKIKEEIIKRKVHYLKSYNDQYILLHGEIPTSLNEFQQKCRGRIYKLLKSQE</sequence>
<dbReference type="AlphaFoldDB" id="A0AB38PMU4"/>
<protein>
    <submittedName>
        <fullName evidence="2">Uncharacterized protein</fullName>
    </submittedName>
</protein>
<dbReference type="EMBL" id="VOHT01000008">
    <property type="protein sequence ID" value="TWV46830.1"/>
    <property type="molecule type" value="Genomic_DNA"/>
</dbReference>
<dbReference type="EMBL" id="VOHV01000008">
    <property type="protein sequence ID" value="TWV39598.1"/>
    <property type="molecule type" value="Genomic_DNA"/>
</dbReference>
<evidence type="ECO:0000313" key="3">
    <source>
        <dbReference type="Proteomes" id="UP000315444"/>
    </source>
</evidence>
<dbReference type="Proteomes" id="UP000315444">
    <property type="component" value="Unassembled WGS sequence"/>
</dbReference>
<evidence type="ECO:0000313" key="1">
    <source>
        <dbReference type="EMBL" id="TWV39598.1"/>
    </source>
</evidence>
<evidence type="ECO:0000313" key="2">
    <source>
        <dbReference type="EMBL" id="TWV46830.1"/>
    </source>
</evidence>
<reference evidence="1 3" key="2">
    <citation type="submission" date="2019-07" db="EMBL/GenBank/DDBJ databases">
        <title>Genome sequencing of Bacteroides fragilis.</title>
        <authorList>
            <person name="Galasyn E.V."/>
            <person name="Ruoff K.L."/>
            <person name="Price C.E."/>
            <person name="Valls R.A."/>
            <person name="O'Toole G.A."/>
        </authorList>
    </citation>
    <scope>NUCLEOTIDE SEQUENCE [LARGE SCALE GENOMIC DNA]</scope>
    <source>
        <strain evidence="1 3">AD135F_1B</strain>
    </source>
</reference>